<name>A0A4R8PQY5_9PEZI</name>
<proteinExistence type="predicted"/>
<feature type="compositionally biased region" description="Basic and acidic residues" evidence="1">
    <location>
        <begin position="385"/>
        <end position="397"/>
    </location>
</feature>
<reference evidence="3 4" key="1">
    <citation type="submission" date="2018-11" db="EMBL/GenBank/DDBJ databases">
        <title>Genome sequence and assembly of Colletotrichum spinosum.</title>
        <authorList>
            <person name="Gan P."/>
            <person name="Shirasu K."/>
        </authorList>
    </citation>
    <scope>NUCLEOTIDE SEQUENCE [LARGE SCALE GENOMIC DNA]</scope>
    <source>
        <strain evidence="3 4">CBS 515.97</strain>
    </source>
</reference>
<keyword evidence="2" id="KW-0472">Membrane</keyword>
<keyword evidence="2" id="KW-0812">Transmembrane</keyword>
<comment type="caution">
    <text evidence="3">The sequence shown here is derived from an EMBL/GenBank/DDBJ whole genome shotgun (WGS) entry which is preliminary data.</text>
</comment>
<evidence type="ECO:0000256" key="1">
    <source>
        <dbReference type="SAM" id="MobiDB-lite"/>
    </source>
</evidence>
<feature type="compositionally biased region" description="Low complexity" evidence="1">
    <location>
        <begin position="95"/>
        <end position="150"/>
    </location>
</feature>
<evidence type="ECO:0000256" key="2">
    <source>
        <dbReference type="SAM" id="Phobius"/>
    </source>
</evidence>
<feature type="compositionally biased region" description="Polar residues" evidence="1">
    <location>
        <begin position="151"/>
        <end position="169"/>
    </location>
</feature>
<feature type="compositionally biased region" description="Low complexity" evidence="1">
    <location>
        <begin position="505"/>
        <end position="523"/>
    </location>
</feature>
<evidence type="ECO:0000313" key="3">
    <source>
        <dbReference type="EMBL" id="TDZ13088.1"/>
    </source>
</evidence>
<dbReference type="AlphaFoldDB" id="A0A4R8PQY5"/>
<feature type="transmembrane region" description="Helical" evidence="2">
    <location>
        <begin position="297"/>
        <end position="319"/>
    </location>
</feature>
<feature type="region of interest" description="Disordered" evidence="1">
    <location>
        <begin position="95"/>
        <end position="186"/>
    </location>
</feature>
<gene>
    <name evidence="3" type="ORF">C8035_v000061</name>
</gene>
<feature type="region of interest" description="Disordered" evidence="1">
    <location>
        <begin position="30"/>
        <end position="63"/>
    </location>
</feature>
<dbReference type="Proteomes" id="UP000295083">
    <property type="component" value="Unassembled WGS sequence"/>
</dbReference>
<feature type="compositionally biased region" description="Low complexity" evidence="1">
    <location>
        <begin position="174"/>
        <end position="186"/>
    </location>
</feature>
<dbReference type="EMBL" id="QAPG01010715">
    <property type="protein sequence ID" value="TDZ13088.1"/>
    <property type="molecule type" value="Genomic_DNA"/>
</dbReference>
<protein>
    <submittedName>
        <fullName evidence="3">Uncharacterized protein</fullName>
    </submittedName>
</protein>
<feature type="region of interest" description="Disordered" evidence="1">
    <location>
        <begin position="330"/>
        <end position="361"/>
    </location>
</feature>
<sequence length="523" mass="54988">MTKSLRGSSLPQARSYHHNHYHLHNQRAASLENAHHHHRRQTTDQDETDSSPTTESAASSTSVPTNKIVVQTVSVVQIVDASGVPIEIHTVFDPPATVSSDDSSTPSATPSSSDGFGLSALALPSPSSTDGEVSSAESPSSSSDESSLSSTAATVPETTPASADPSTGQDVYLTPDPVTTPPASTVAPSLYPSLGASVNSTIRELHLRGLTRTSQLTIPNSVPYFNKHIFNISLYLHNFIKSIFIRLDKRNDFSTIIPFLHPKLYFDFQLGQSKHNKHLCHKHIRNSDTSTPSTGTVVGSVVGSVAGVAFLVLLAFLALRWKKQSGGRFRLSDNNANGNRGILNGSGAPDGGNSGGMTQRSLPLGTAAVAGAAGAAAAAKPPSRRASEPSETGERGFVRVAGRKLPSVLQSGGDGYTDPREGAAANDDESVFFRDSQAFFDPNATGTPRLALGSPMRPVSGVVTMQPSPARTPVTESAPFSAPPDGAHSPLEPPTRDPIGRTLRSQDGSRGSRGSASRFTEDM</sequence>
<feature type="compositionally biased region" description="Low complexity" evidence="1">
    <location>
        <begin position="50"/>
        <end position="63"/>
    </location>
</feature>
<organism evidence="3 4">
    <name type="scientific">Colletotrichum spinosum</name>
    <dbReference type="NCBI Taxonomy" id="1347390"/>
    <lineage>
        <taxon>Eukaryota</taxon>
        <taxon>Fungi</taxon>
        <taxon>Dikarya</taxon>
        <taxon>Ascomycota</taxon>
        <taxon>Pezizomycotina</taxon>
        <taxon>Sordariomycetes</taxon>
        <taxon>Hypocreomycetidae</taxon>
        <taxon>Glomerellales</taxon>
        <taxon>Glomerellaceae</taxon>
        <taxon>Colletotrichum</taxon>
        <taxon>Colletotrichum orbiculare species complex</taxon>
    </lineage>
</organism>
<feature type="region of interest" description="Disordered" evidence="1">
    <location>
        <begin position="441"/>
        <end position="523"/>
    </location>
</feature>
<keyword evidence="4" id="KW-1185">Reference proteome</keyword>
<accession>A0A4R8PQY5</accession>
<feature type="region of interest" description="Disordered" evidence="1">
    <location>
        <begin position="375"/>
        <end position="424"/>
    </location>
</feature>
<keyword evidence="2" id="KW-1133">Transmembrane helix</keyword>
<evidence type="ECO:0000313" key="4">
    <source>
        <dbReference type="Proteomes" id="UP000295083"/>
    </source>
</evidence>